<accession>A0A915JTE4</accession>
<dbReference type="AlphaFoldDB" id="A0A915JTE4"/>
<proteinExistence type="predicted"/>
<sequence>MMEDILKELSFHLIEIFQSPGDPRIVDVLGYCAQVDAPVVLTCKRLVCCKDKVGLNLGCFPAKCRFPRTASFSLKTYVQRPPCDSRRQNLLGSR</sequence>
<name>A0A915JTE4_ROMCU</name>
<evidence type="ECO:0000313" key="2">
    <source>
        <dbReference type="WBParaSite" id="nRc.2.0.1.t29329-RA"/>
    </source>
</evidence>
<reference evidence="2" key="1">
    <citation type="submission" date="2022-11" db="UniProtKB">
        <authorList>
            <consortium name="WormBaseParasite"/>
        </authorList>
    </citation>
    <scope>IDENTIFICATION</scope>
</reference>
<evidence type="ECO:0000313" key="1">
    <source>
        <dbReference type="Proteomes" id="UP000887565"/>
    </source>
</evidence>
<dbReference type="Proteomes" id="UP000887565">
    <property type="component" value="Unplaced"/>
</dbReference>
<organism evidence="1 2">
    <name type="scientific">Romanomermis culicivorax</name>
    <name type="common">Nematode worm</name>
    <dbReference type="NCBI Taxonomy" id="13658"/>
    <lineage>
        <taxon>Eukaryota</taxon>
        <taxon>Metazoa</taxon>
        <taxon>Ecdysozoa</taxon>
        <taxon>Nematoda</taxon>
        <taxon>Enoplea</taxon>
        <taxon>Dorylaimia</taxon>
        <taxon>Mermithida</taxon>
        <taxon>Mermithoidea</taxon>
        <taxon>Mermithidae</taxon>
        <taxon>Romanomermis</taxon>
    </lineage>
</organism>
<dbReference type="WBParaSite" id="nRc.2.0.1.t29329-RA">
    <property type="protein sequence ID" value="nRc.2.0.1.t29329-RA"/>
    <property type="gene ID" value="nRc.2.0.1.g29329"/>
</dbReference>
<protein>
    <submittedName>
        <fullName evidence="2">Uncharacterized protein</fullName>
    </submittedName>
</protein>
<keyword evidence="1" id="KW-1185">Reference proteome</keyword>